<organism evidence="7 8">
    <name type="scientific">Cephalotrichum gorgonifer</name>
    <dbReference type="NCBI Taxonomy" id="2041049"/>
    <lineage>
        <taxon>Eukaryota</taxon>
        <taxon>Fungi</taxon>
        <taxon>Dikarya</taxon>
        <taxon>Ascomycota</taxon>
        <taxon>Pezizomycotina</taxon>
        <taxon>Sordariomycetes</taxon>
        <taxon>Hypocreomycetidae</taxon>
        <taxon>Microascales</taxon>
        <taxon>Microascaceae</taxon>
        <taxon>Cephalotrichum</taxon>
    </lineage>
</organism>
<accession>A0AAE8SZM3</accession>
<proteinExistence type="predicted"/>
<dbReference type="PANTHER" id="PTHR31845:SF21">
    <property type="entry name" value="REGULATORY PROTEIN LEU3"/>
    <property type="match status" value="1"/>
</dbReference>
<dbReference type="InterPro" id="IPR051089">
    <property type="entry name" value="prtT"/>
</dbReference>
<dbReference type="CDD" id="cd12148">
    <property type="entry name" value="fungal_TF_MHR"/>
    <property type="match status" value="1"/>
</dbReference>
<dbReference type="GO" id="GO:0000976">
    <property type="term" value="F:transcription cis-regulatory region binding"/>
    <property type="evidence" value="ECO:0007669"/>
    <property type="project" value="TreeGrafter"/>
</dbReference>
<dbReference type="PANTHER" id="PTHR31845">
    <property type="entry name" value="FINGER DOMAIN PROTEIN, PUTATIVE-RELATED"/>
    <property type="match status" value="1"/>
</dbReference>
<keyword evidence="4" id="KW-0804">Transcription</keyword>
<comment type="subcellular location">
    <subcellularLocation>
        <location evidence="1">Nucleus</location>
    </subcellularLocation>
</comment>
<feature type="region of interest" description="Disordered" evidence="6">
    <location>
        <begin position="373"/>
        <end position="400"/>
    </location>
</feature>
<evidence type="ECO:0000313" key="8">
    <source>
        <dbReference type="Proteomes" id="UP001187682"/>
    </source>
</evidence>
<evidence type="ECO:0000256" key="2">
    <source>
        <dbReference type="ARBA" id="ARBA00023015"/>
    </source>
</evidence>
<dbReference type="Proteomes" id="UP001187682">
    <property type="component" value="Unassembled WGS sequence"/>
</dbReference>
<evidence type="ECO:0000256" key="4">
    <source>
        <dbReference type="ARBA" id="ARBA00023163"/>
    </source>
</evidence>
<evidence type="ECO:0000313" key="7">
    <source>
        <dbReference type="EMBL" id="SPO07050.1"/>
    </source>
</evidence>
<protein>
    <recommendedName>
        <fullName evidence="9">Transcription factor domain-containing protein</fullName>
    </recommendedName>
</protein>
<sequence length="446" mass="49488">MSLASARPPTFSISPSAGAGAPAEVSGEDGCSSRSLDGQEFHSQKIWDCFTMYESLPPPDRVPIRDATRNEMRSDLMKFARFFESYAHHLPILDASLTPNQYYDLSPFLFWAIVFVGSRHYERDPTLLGILAVRINALALRSLESRSNPIQTIHGLLMLCLWPVPTNTMHKDISHVLCGAALHLAMQTGLHVAHSGQDFARTKLDSDTLYVTCCHLYLLAYHFLEEPSAARSSGLLCLYDTACTAIQTATSDDQMADFVPTCPIALDRYISLAAFSILKIIRSPLAEHIDVDAGERAYFSVIRFNRRVSLQNDDLGARAAAIFSQLWTSSRIFRGANGQVESLRSRIRSRLAMSVVFDCFWWWREEFGGQPSPYAEDANESPEEGIETNGGLHTPGSAGGLPTDESLLNNNIVIFADETFPDYDWAANFDFSGLNWPQDSFPGPLA</sequence>
<dbReference type="AlphaFoldDB" id="A0AAE8SZM3"/>
<keyword evidence="2" id="KW-0805">Transcription regulation</keyword>
<reference evidence="7" key="1">
    <citation type="submission" date="2018-03" db="EMBL/GenBank/DDBJ databases">
        <authorList>
            <person name="Guldener U."/>
        </authorList>
    </citation>
    <scope>NUCLEOTIDE SEQUENCE</scope>
</reference>
<dbReference type="GO" id="GO:0000981">
    <property type="term" value="F:DNA-binding transcription factor activity, RNA polymerase II-specific"/>
    <property type="evidence" value="ECO:0007669"/>
    <property type="project" value="TreeGrafter"/>
</dbReference>
<feature type="compositionally biased region" description="Acidic residues" evidence="6">
    <location>
        <begin position="377"/>
        <end position="386"/>
    </location>
</feature>
<evidence type="ECO:0008006" key="9">
    <source>
        <dbReference type="Google" id="ProtNLM"/>
    </source>
</evidence>
<keyword evidence="3" id="KW-0238">DNA-binding</keyword>
<evidence type="ECO:0000256" key="5">
    <source>
        <dbReference type="ARBA" id="ARBA00023242"/>
    </source>
</evidence>
<gene>
    <name evidence="7" type="ORF">DNG_09744</name>
</gene>
<keyword evidence="8" id="KW-1185">Reference proteome</keyword>
<feature type="compositionally biased region" description="Low complexity" evidence="6">
    <location>
        <begin position="14"/>
        <end position="23"/>
    </location>
</feature>
<comment type="caution">
    <text evidence="7">The sequence shown here is derived from an EMBL/GenBank/DDBJ whole genome shotgun (WGS) entry which is preliminary data.</text>
</comment>
<evidence type="ECO:0000256" key="1">
    <source>
        <dbReference type="ARBA" id="ARBA00004123"/>
    </source>
</evidence>
<keyword evidence="5" id="KW-0539">Nucleus</keyword>
<name>A0AAE8SZM3_9PEZI</name>
<dbReference type="GO" id="GO:0005634">
    <property type="term" value="C:nucleus"/>
    <property type="evidence" value="ECO:0007669"/>
    <property type="project" value="UniProtKB-SubCell"/>
</dbReference>
<feature type="region of interest" description="Disordered" evidence="6">
    <location>
        <begin position="1"/>
        <end position="36"/>
    </location>
</feature>
<evidence type="ECO:0000256" key="6">
    <source>
        <dbReference type="SAM" id="MobiDB-lite"/>
    </source>
</evidence>
<evidence type="ECO:0000256" key="3">
    <source>
        <dbReference type="ARBA" id="ARBA00023125"/>
    </source>
</evidence>
<dbReference type="EMBL" id="ONZQ02000018">
    <property type="protein sequence ID" value="SPO07050.1"/>
    <property type="molecule type" value="Genomic_DNA"/>
</dbReference>